<dbReference type="Proteomes" id="UP000767854">
    <property type="component" value="Unassembled WGS sequence"/>
</dbReference>
<dbReference type="Pfam" id="PF13487">
    <property type="entry name" value="HD_5"/>
    <property type="match status" value="1"/>
</dbReference>
<organism evidence="3 4">
    <name type="scientific">Fusibacter tunisiensis</name>
    <dbReference type="NCBI Taxonomy" id="1008308"/>
    <lineage>
        <taxon>Bacteria</taxon>
        <taxon>Bacillati</taxon>
        <taxon>Bacillota</taxon>
        <taxon>Clostridia</taxon>
        <taxon>Eubacteriales</taxon>
        <taxon>Eubacteriales Family XII. Incertae Sedis</taxon>
        <taxon>Fusibacter</taxon>
    </lineage>
</organism>
<dbReference type="InterPro" id="IPR052020">
    <property type="entry name" value="Cyclic_di-GMP/3'3'-cGAMP_PDE"/>
</dbReference>
<dbReference type="InterPro" id="IPR003018">
    <property type="entry name" value="GAF"/>
</dbReference>
<evidence type="ECO:0000256" key="1">
    <source>
        <dbReference type="SAM" id="Phobius"/>
    </source>
</evidence>
<dbReference type="Gene3D" id="3.30.450.40">
    <property type="match status" value="1"/>
</dbReference>
<proteinExistence type="predicted"/>
<evidence type="ECO:0000313" key="4">
    <source>
        <dbReference type="Proteomes" id="UP000767854"/>
    </source>
</evidence>
<dbReference type="PANTHER" id="PTHR45228">
    <property type="entry name" value="CYCLIC DI-GMP PHOSPHODIESTERASE TM_0186-RELATED"/>
    <property type="match status" value="1"/>
</dbReference>
<dbReference type="InterPro" id="IPR029016">
    <property type="entry name" value="GAF-like_dom_sf"/>
</dbReference>
<sequence length="641" mass="73622">MPSLSRITNISLTVVVLIAVITAGINFIFVPQIKVYSDENRVIEEAIVTQRAELDLPIRVLNNVKMQIDKAEDTLVSESLESAFETHQMNLVTSASNLVPEFNKMSKNWNDIAKWSLWRHRKNVDNLDRQIAILIQDALEIRNISFSFSIYTMELEALNQAVEKFDQDYNQMIESHRSLSDSVVKDINFLANLIIILLLVIAIGYSYGMRYLINKEFKYVHDSFKAISDSRIQNTELPKIKPYFSEEMQMNDYIQTLYNERKLISEIREILISHYIVEDFIDALFEKIKPILDIDRIGLAFVDYEKNILVAEYGVASYEDMFLGPGFETSFEETRLSKILAHKKTMVTPDLELDFERRPESKTLELIVDEGVKSNMILPMEMNGTVFGMVFLSSKKKNHFTSKHQELAEKIINEIKGLLNRAYFTKVVFAKITGSFSELVDQKDNETGGHILRMVAYSVVIAEGIRQKKIPGYEVDRRFVLEIERNAASHDIGKVGIPDQILKKPGKLDPEEWHVMKTHAGIGADIFRDLRDGLRVFDPEFYKMAEEISRYHHERWDGSGYPEGLKGEAIPLSARIVAIADVFDALTSKRVYKEAFDLDRALNILIDSKGTHLDPVLVDVFMENLSEIERIMTQSHPDNLE</sequence>
<evidence type="ECO:0000313" key="3">
    <source>
        <dbReference type="EMBL" id="MBM7562202.1"/>
    </source>
</evidence>
<dbReference type="CDD" id="cd00077">
    <property type="entry name" value="HDc"/>
    <property type="match status" value="1"/>
</dbReference>
<dbReference type="SUPFAM" id="SSF109604">
    <property type="entry name" value="HD-domain/PDEase-like"/>
    <property type="match status" value="1"/>
</dbReference>
<dbReference type="PROSITE" id="PS51832">
    <property type="entry name" value="HD_GYP"/>
    <property type="match status" value="1"/>
</dbReference>
<evidence type="ECO:0000259" key="2">
    <source>
        <dbReference type="PROSITE" id="PS51832"/>
    </source>
</evidence>
<gene>
    <name evidence="3" type="ORF">JOC49_001745</name>
</gene>
<feature type="domain" description="HD-GYP" evidence="2">
    <location>
        <begin position="425"/>
        <end position="637"/>
    </location>
</feature>
<feature type="transmembrane region" description="Helical" evidence="1">
    <location>
        <begin position="12"/>
        <end position="30"/>
    </location>
</feature>
<keyword evidence="4" id="KW-1185">Reference proteome</keyword>
<comment type="caution">
    <text evidence="3">The sequence shown here is derived from an EMBL/GenBank/DDBJ whole genome shotgun (WGS) entry which is preliminary data.</text>
</comment>
<keyword evidence="1" id="KW-0472">Membrane</keyword>
<dbReference type="SUPFAM" id="SSF55781">
    <property type="entry name" value="GAF domain-like"/>
    <property type="match status" value="1"/>
</dbReference>
<protein>
    <submittedName>
        <fullName evidence="3">Response regulator RpfG family c-di-GMP phosphodiesterase</fullName>
    </submittedName>
</protein>
<dbReference type="RefSeq" id="WP_204664383.1">
    <property type="nucleotide sequence ID" value="NZ_JAFBDT010000013.1"/>
</dbReference>
<dbReference type="InterPro" id="IPR003607">
    <property type="entry name" value="HD/PDEase_dom"/>
</dbReference>
<dbReference type="Gene3D" id="1.10.3210.10">
    <property type="entry name" value="Hypothetical protein af1432"/>
    <property type="match status" value="1"/>
</dbReference>
<dbReference type="Pfam" id="PF13185">
    <property type="entry name" value="GAF_2"/>
    <property type="match status" value="1"/>
</dbReference>
<dbReference type="SMART" id="SM00471">
    <property type="entry name" value="HDc"/>
    <property type="match status" value="1"/>
</dbReference>
<accession>A0ABS2MSC8</accession>
<reference evidence="3 4" key="1">
    <citation type="submission" date="2021-01" db="EMBL/GenBank/DDBJ databases">
        <title>Genomic Encyclopedia of Type Strains, Phase IV (KMG-IV): sequencing the most valuable type-strain genomes for metagenomic binning, comparative biology and taxonomic classification.</title>
        <authorList>
            <person name="Goeker M."/>
        </authorList>
    </citation>
    <scope>NUCLEOTIDE SEQUENCE [LARGE SCALE GENOMIC DNA]</scope>
    <source>
        <strain evidence="3 4">DSM 24436</strain>
    </source>
</reference>
<name>A0ABS2MSC8_9FIRM</name>
<dbReference type="InterPro" id="IPR037522">
    <property type="entry name" value="HD_GYP_dom"/>
</dbReference>
<feature type="transmembrane region" description="Helical" evidence="1">
    <location>
        <begin position="189"/>
        <end position="208"/>
    </location>
</feature>
<dbReference type="EMBL" id="JAFBDT010000013">
    <property type="protein sequence ID" value="MBM7562202.1"/>
    <property type="molecule type" value="Genomic_DNA"/>
</dbReference>
<keyword evidence="1" id="KW-0812">Transmembrane</keyword>
<keyword evidence="1" id="KW-1133">Transmembrane helix</keyword>